<accession>A0A917I9A2</accession>
<dbReference type="InterPro" id="IPR007475">
    <property type="entry name" value="UbiK"/>
</dbReference>
<dbReference type="Pfam" id="PF04380">
    <property type="entry name" value="BMFP"/>
    <property type="match status" value="1"/>
</dbReference>
<protein>
    <recommendedName>
        <fullName evidence="3">Pyrroline-5-carboxylate reductase</fullName>
    </recommendedName>
</protein>
<reference evidence="1" key="1">
    <citation type="journal article" date="2014" name="Int. J. Syst. Evol. Microbiol.">
        <title>Complete genome sequence of Corynebacterium casei LMG S-19264T (=DSM 44701T), isolated from a smear-ripened cheese.</title>
        <authorList>
            <consortium name="US DOE Joint Genome Institute (JGI-PGF)"/>
            <person name="Walter F."/>
            <person name="Albersmeier A."/>
            <person name="Kalinowski J."/>
            <person name="Ruckert C."/>
        </authorList>
    </citation>
    <scope>NUCLEOTIDE SEQUENCE</scope>
    <source>
        <strain evidence="1">CGMCC 1.12214</strain>
    </source>
</reference>
<sequence>MAQNRILDDVARLFTDAAGMAQGVRREAEGVVKAQFERMIRDMDVVTREEFEAVREMAIMARDENERLAARIAALEARLGGAASGDAAAEL</sequence>
<comment type="caution">
    <text evidence="1">The sequence shown here is derived from an EMBL/GenBank/DDBJ whole genome shotgun (WGS) entry which is preliminary data.</text>
</comment>
<proteinExistence type="predicted"/>
<evidence type="ECO:0008006" key="3">
    <source>
        <dbReference type="Google" id="ProtNLM"/>
    </source>
</evidence>
<evidence type="ECO:0000313" key="1">
    <source>
        <dbReference type="EMBL" id="GGH28594.1"/>
    </source>
</evidence>
<reference evidence="1" key="2">
    <citation type="submission" date="2020-09" db="EMBL/GenBank/DDBJ databases">
        <authorList>
            <person name="Sun Q."/>
            <person name="Zhou Y."/>
        </authorList>
    </citation>
    <scope>NUCLEOTIDE SEQUENCE</scope>
    <source>
        <strain evidence="1">CGMCC 1.12214</strain>
    </source>
</reference>
<dbReference type="AlphaFoldDB" id="A0A917I9A2"/>
<keyword evidence="2" id="KW-1185">Reference proteome</keyword>
<organism evidence="1 2">
    <name type="scientific">Alsobacter metallidurans</name>
    <dbReference type="NCBI Taxonomy" id="340221"/>
    <lineage>
        <taxon>Bacteria</taxon>
        <taxon>Pseudomonadati</taxon>
        <taxon>Pseudomonadota</taxon>
        <taxon>Alphaproteobacteria</taxon>
        <taxon>Hyphomicrobiales</taxon>
        <taxon>Alsobacteraceae</taxon>
        <taxon>Alsobacter</taxon>
    </lineage>
</organism>
<gene>
    <name evidence="1" type="ORF">GCM10007036_37880</name>
</gene>
<dbReference type="Proteomes" id="UP000603912">
    <property type="component" value="Unassembled WGS sequence"/>
</dbReference>
<dbReference type="RefSeq" id="WP_188519237.1">
    <property type="nucleotide sequence ID" value="NZ_BMES01000002.1"/>
</dbReference>
<dbReference type="EMBL" id="BMES01000002">
    <property type="protein sequence ID" value="GGH28594.1"/>
    <property type="molecule type" value="Genomic_DNA"/>
</dbReference>
<evidence type="ECO:0000313" key="2">
    <source>
        <dbReference type="Proteomes" id="UP000603912"/>
    </source>
</evidence>
<name>A0A917I9A2_9HYPH</name>